<dbReference type="AlphaFoldDB" id="B1CC89"/>
<comment type="caution">
    <text evidence="7">The sequence shown here is derived from an EMBL/GenBank/DDBJ whole genome shotgun (WGS) entry which is preliminary data.</text>
</comment>
<evidence type="ECO:0000313" key="7">
    <source>
        <dbReference type="EMBL" id="EDS71886.1"/>
    </source>
</evidence>
<dbReference type="HOGENOM" id="CLU_606422_0_0_9"/>
<feature type="transmembrane region" description="Helical" evidence="5">
    <location>
        <begin position="376"/>
        <end position="399"/>
    </location>
</feature>
<dbReference type="GO" id="GO:0016020">
    <property type="term" value="C:membrane"/>
    <property type="evidence" value="ECO:0007669"/>
    <property type="project" value="UniProtKB-SubCell"/>
</dbReference>
<keyword evidence="2 5" id="KW-0812">Transmembrane</keyword>
<feature type="transmembrane region" description="Helical" evidence="5">
    <location>
        <begin position="230"/>
        <end position="249"/>
    </location>
</feature>
<feature type="transmembrane region" description="Helical" evidence="5">
    <location>
        <begin position="183"/>
        <end position="201"/>
    </location>
</feature>
<feature type="transmembrane region" description="Helical" evidence="5">
    <location>
        <begin position="256"/>
        <end position="277"/>
    </location>
</feature>
<proteinExistence type="predicted"/>
<keyword evidence="8" id="KW-1185">Reference proteome</keyword>
<feature type="transmembrane region" description="Helical" evidence="5">
    <location>
        <begin position="406"/>
        <end position="423"/>
    </location>
</feature>
<reference evidence="7" key="2">
    <citation type="submission" date="2013-08" db="EMBL/GenBank/DDBJ databases">
        <title>Draft genome sequence of Anaerofustis stercorihominis (DSM 17244).</title>
        <authorList>
            <person name="Sudarsanam P."/>
            <person name="Ley R."/>
            <person name="Guruge J."/>
            <person name="Turnbaugh P.J."/>
            <person name="Mahowald M."/>
            <person name="Liep D."/>
            <person name="Gordon J."/>
        </authorList>
    </citation>
    <scope>NUCLEOTIDE SEQUENCE</scope>
    <source>
        <strain evidence="7">DSM 17244</strain>
    </source>
</reference>
<dbReference type="Pfam" id="PF04932">
    <property type="entry name" value="Wzy_C"/>
    <property type="match status" value="1"/>
</dbReference>
<feature type="transmembrane region" description="Helical" evidence="5">
    <location>
        <begin position="88"/>
        <end position="106"/>
    </location>
</feature>
<dbReference type="GeneID" id="98000666"/>
<dbReference type="RefSeq" id="WP_007050356.1">
    <property type="nucleotide sequence ID" value="NZ_DS560019.1"/>
</dbReference>
<evidence type="ECO:0000256" key="4">
    <source>
        <dbReference type="ARBA" id="ARBA00023136"/>
    </source>
</evidence>
<gene>
    <name evidence="7" type="ORF">ANASTE_01590</name>
</gene>
<accession>B1CC89</accession>
<protein>
    <recommendedName>
        <fullName evidence="6">O-antigen ligase-related domain-containing protein</fullName>
    </recommendedName>
</protein>
<dbReference type="EMBL" id="ABIL02000006">
    <property type="protein sequence ID" value="EDS71886.1"/>
    <property type="molecule type" value="Genomic_DNA"/>
</dbReference>
<name>B1CC89_9FIRM</name>
<organism evidence="7 8">
    <name type="scientific">Anaerofustis stercorihominis DSM 17244</name>
    <dbReference type="NCBI Taxonomy" id="445971"/>
    <lineage>
        <taxon>Bacteria</taxon>
        <taxon>Bacillati</taxon>
        <taxon>Bacillota</taxon>
        <taxon>Clostridia</taxon>
        <taxon>Eubacteriales</taxon>
        <taxon>Eubacteriaceae</taxon>
        <taxon>Anaerofustis</taxon>
    </lineage>
</organism>
<dbReference type="PANTHER" id="PTHR37422:SF17">
    <property type="entry name" value="O-ANTIGEN LIGASE"/>
    <property type="match status" value="1"/>
</dbReference>
<evidence type="ECO:0000313" key="8">
    <source>
        <dbReference type="Proteomes" id="UP000005178"/>
    </source>
</evidence>
<evidence type="ECO:0000256" key="3">
    <source>
        <dbReference type="ARBA" id="ARBA00022989"/>
    </source>
</evidence>
<feature type="transmembrane region" description="Helical" evidence="5">
    <location>
        <begin position="57"/>
        <end position="76"/>
    </location>
</feature>
<dbReference type="STRING" id="445971.ANASTE_01590"/>
<dbReference type="eggNOG" id="COG1368">
    <property type="taxonomic scope" value="Bacteria"/>
</dbReference>
<feature type="transmembrane region" description="Helical" evidence="5">
    <location>
        <begin position="208"/>
        <end position="224"/>
    </location>
</feature>
<dbReference type="Proteomes" id="UP000005178">
    <property type="component" value="Unassembled WGS sequence"/>
</dbReference>
<evidence type="ECO:0000256" key="1">
    <source>
        <dbReference type="ARBA" id="ARBA00004141"/>
    </source>
</evidence>
<reference evidence="7" key="1">
    <citation type="submission" date="2008-01" db="EMBL/GenBank/DDBJ databases">
        <authorList>
            <person name="Fulton L."/>
            <person name="Clifton S."/>
            <person name="Fulton B."/>
            <person name="Xu J."/>
            <person name="Minx P."/>
            <person name="Pepin K.H."/>
            <person name="Johnson M."/>
            <person name="Thiruvilangam P."/>
            <person name="Bhonagiri V."/>
            <person name="Nash W.E."/>
            <person name="Mardis E.R."/>
            <person name="Wilson R.K."/>
        </authorList>
    </citation>
    <scope>NUCLEOTIDE SEQUENCE [LARGE SCALE GENOMIC DNA]</scope>
    <source>
        <strain evidence="7">DSM 17244</strain>
    </source>
</reference>
<sequence length="451" mass="51817">MNILQNFFILILNPIYTITKKIPEKIKETLITVCFIYLFLMQIFINSNFFIWDGISFTSQAFLGCIFLFFIIIMSINKKLELLNNFRVLPTLWMTFGVIIIIVSFIHPVGEGFRALALTVLIAFPCLYFVWGNRGDYNKLFELITKAIAFVGGMYFIFCILTVPFETAVTHAGRYAGTANNPNFLGMICSIVLCASLYLIINETKYIWLYYAVCGLSLMFSVLSVSRTSILSILITTIFFIIFYFKVNIVNNKKKLILNMITIILIFISFSILGLSINKSISNLSTEYTTNKTNDSTKKLIKNKNVTKTNAFDRLKIEDKDLNTISSGRLTIWKYYLKHINLIGNKVIKTVYVKDLNLKVYGAHNTPLDIAYRTGVINGVVWLIIEIFTGLKALIFVFGKKYKEPYYLFMSMSIIIFCVYSMLEIAIFPFKSQPVLLFYLAISPLFFKKDI</sequence>
<evidence type="ECO:0000256" key="5">
    <source>
        <dbReference type="SAM" id="Phobius"/>
    </source>
</evidence>
<keyword evidence="4 5" id="KW-0472">Membrane</keyword>
<dbReference type="InterPro" id="IPR051533">
    <property type="entry name" value="WaaL-like"/>
</dbReference>
<evidence type="ECO:0000256" key="2">
    <source>
        <dbReference type="ARBA" id="ARBA00022692"/>
    </source>
</evidence>
<evidence type="ECO:0000259" key="6">
    <source>
        <dbReference type="Pfam" id="PF04932"/>
    </source>
</evidence>
<keyword evidence="3 5" id="KW-1133">Transmembrane helix</keyword>
<feature type="domain" description="O-antigen ligase-related" evidence="6">
    <location>
        <begin position="213"/>
        <end position="382"/>
    </location>
</feature>
<feature type="transmembrane region" description="Helical" evidence="5">
    <location>
        <begin position="112"/>
        <end position="131"/>
    </location>
</feature>
<feature type="transmembrane region" description="Helical" evidence="5">
    <location>
        <begin position="30"/>
        <end position="51"/>
    </location>
</feature>
<comment type="subcellular location">
    <subcellularLocation>
        <location evidence="1">Membrane</location>
        <topology evidence="1">Multi-pass membrane protein</topology>
    </subcellularLocation>
</comment>
<dbReference type="PANTHER" id="PTHR37422">
    <property type="entry name" value="TEICHURONIC ACID BIOSYNTHESIS PROTEIN TUAE"/>
    <property type="match status" value="1"/>
</dbReference>
<feature type="transmembrane region" description="Helical" evidence="5">
    <location>
        <begin position="143"/>
        <end position="163"/>
    </location>
</feature>
<dbReference type="InterPro" id="IPR007016">
    <property type="entry name" value="O-antigen_ligase-rel_domated"/>
</dbReference>